<sequence>MEVITIIIFINLVQYSIFKILFRLLFFVFKYFFTQILSRLTNIFYSLSGALHDSSNATNDRRLLSRIPHCFNSLSCSFHSSSQNVSPSFSQSFEKIHLFSFYFVFLLPSSLLLLNVVVQLKLH</sequence>
<reference evidence="2 3" key="4">
    <citation type="journal article" date="2011" name="BMC Genomics">
        <title>RNA-Seq improves annotation of protein-coding genes in the cucumber genome.</title>
        <authorList>
            <person name="Li Z."/>
            <person name="Zhang Z."/>
            <person name="Yan P."/>
            <person name="Huang S."/>
            <person name="Fei Z."/>
            <person name="Lin K."/>
        </authorList>
    </citation>
    <scope>NUCLEOTIDE SEQUENCE [LARGE SCALE GENOMIC DNA]</scope>
    <source>
        <strain evidence="3">cv. 9930</strain>
    </source>
</reference>
<keyword evidence="1" id="KW-1133">Transmembrane helix</keyword>
<accession>A0A0A0KA19</accession>
<dbReference type="Proteomes" id="UP000029981">
    <property type="component" value="Chromosome 6"/>
</dbReference>
<name>A0A0A0KA19_CUCSA</name>
<keyword evidence="1" id="KW-0472">Membrane</keyword>
<reference evidence="2 3" key="2">
    <citation type="journal article" date="2009" name="PLoS ONE">
        <title>An integrated genetic and cytogenetic map of the cucumber genome.</title>
        <authorList>
            <person name="Ren Y."/>
            <person name="Zhang Z."/>
            <person name="Liu J."/>
            <person name="Staub J.E."/>
            <person name="Han Y."/>
            <person name="Cheng Z."/>
            <person name="Li X."/>
            <person name="Lu J."/>
            <person name="Miao H."/>
            <person name="Kang H."/>
            <person name="Xie B."/>
            <person name="Gu X."/>
            <person name="Wang X."/>
            <person name="Du Y."/>
            <person name="Jin W."/>
            <person name="Huang S."/>
        </authorList>
    </citation>
    <scope>NUCLEOTIDE SEQUENCE [LARGE SCALE GENOMIC DNA]</scope>
    <source>
        <strain evidence="3">cv. 9930</strain>
    </source>
</reference>
<feature type="transmembrane region" description="Helical" evidence="1">
    <location>
        <begin position="6"/>
        <end position="29"/>
    </location>
</feature>
<reference evidence="2 3" key="3">
    <citation type="journal article" date="2010" name="BMC Genomics">
        <title>Transcriptome sequencing and comparative analysis of cucumber flowers with different sex types.</title>
        <authorList>
            <person name="Guo S."/>
            <person name="Zheng Y."/>
            <person name="Joung J.G."/>
            <person name="Liu S."/>
            <person name="Zhang Z."/>
            <person name="Crasta O.R."/>
            <person name="Sobral B.W."/>
            <person name="Xu Y."/>
            <person name="Huang S."/>
            <person name="Fei Z."/>
        </authorList>
    </citation>
    <scope>NUCLEOTIDE SEQUENCE [LARGE SCALE GENOMIC DNA]</scope>
    <source>
        <strain evidence="3">cv. 9930</strain>
    </source>
</reference>
<gene>
    <name evidence="2" type="ORF">Csa_6G085105</name>
</gene>
<evidence type="ECO:0000313" key="2">
    <source>
        <dbReference type="EMBL" id="KGN46328.1"/>
    </source>
</evidence>
<keyword evidence="3" id="KW-1185">Reference proteome</keyword>
<evidence type="ECO:0000313" key="3">
    <source>
        <dbReference type="Proteomes" id="UP000029981"/>
    </source>
</evidence>
<organism evidence="2 3">
    <name type="scientific">Cucumis sativus</name>
    <name type="common">Cucumber</name>
    <dbReference type="NCBI Taxonomy" id="3659"/>
    <lineage>
        <taxon>Eukaryota</taxon>
        <taxon>Viridiplantae</taxon>
        <taxon>Streptophyta</taxon>
        <taxon>Embryophyta</taxon>
        <taxon>Tracheophyta</taxon>
        <taxon>Spermatophyta</taxon>
        <taxon>Magnoliopsida</taxon>
        <taxon>eudicotyledons</taxon>
        <taxon>Gunneridae</taxon>
        <taxon>Pentapetalae</taxon>
        <taxon>rosids</taxon>
        <taxon>fabids</taxon>
        <taxon>Cucurbitales</taxon>
        <taxon>Cucurbitaceae</taxon>
        <taxon>Benincaseae</taxon>
        <taxon>Cucumis</taxon>
    </lineage>
</organism>
<feature type="transmembrane region" description="Helical" evidence="1">
    <location>
        <begin position="98"/>
        <end position="118"/>
    </location>
</feature>
<dbReference type="EMBL" id="CM002927">
    <property type="protein sequence ID" value="KGN46328.1"/>
    <property type="molecule type" value="Genomic_DNA"/>
</dbReference>
<proteinExistence type="predicted"/>
<dbReference type="AlphaFoldDB" id="A0A0A0KA19"/>
<evidence type="ECO:0000256" key="1">
    <source>
        <dbReference type="SAM" id="Phobius"/>
    </source>
</evidence>
<dbReference type="Gramene" id="KGN46328">
    <property type="protein sequence ID" value="KGN46328"/>
    <property type="gene ID" value="Csa_6G085105"/>
</dbReference>
<keyword evidence="1" id="KW-0812">Transmembrane</keyword>
<protein>
    <submittedName>
        <fullName evidence="2">Uncharacterized protein</fullName>
    </submittedName>
</protein>
<reference evidence="2 3" key="1">
    <citation type="journal article" date="2009" name="Nat. Genet.">
        <title>The genome of the cucumber, Cucumis sativus L.</title>
        <authorList>
            <person name="Huang S."/>
            <person name="Li R."/>
            <person name="Zhang Z."/>
            <person name="Li L."/>
            <person name="Gu X."/>
            <person name="Fan W."/>
            <person name="Lucas W.J."/>
            <person name="Wang X."/>
            <person name="Xie B."/>
            <person name="Ni P."/>
            <person name="Ren Y."/>
            <person name="Zhu H."/>
            <person name="Li J."/>
            <person name="Lin K."/>
            <person name="Jin W."/>
            <person name="Fei Z."/>
            <person name="Li G."/>
            <person name="Staub J."/>
            <person name="Kilian A."/>
            <person name="van der Vossen E.A."/>
            <person name="Wu Y."/>
            <person name="Guo J."/>
            <person name="He J."/>
            <person name="Jia Z."/>
            <person name="Ren Y."/>
            <person name="Tian G."/>
            <person name="Lu Y."/>
            <person name="Ruan J."/>
            <person name="Qian W."/>
            <person name="Wang M."/>
            <person name="Huang Q."/>
            <person name="Li B."/>
            <person name="Xuan Z."/>
            <person name="Cao J."/>
            <person name="Asan"/>
            <person name="Wu Z."/>
            <person name="Zhang J."/>
            <person name="Cai Q."/>
            <person name="Bai Y."/>
            <person name="Zhao B."/>
            <person name="Han Y."/>
            <person name="Li Y."/>
            <person name="Li X."/>
            <person name="Wang S."/>
            <person name="Shi Q."/>
            <person name="Liu S."/>
            <person name="Cho W.K."/>
            <person name="Kim J.Y."/>
            <person name="Xu Y."/>
            <person name="Heller-Uszynska K."/>
            <person name="Miao H."/>
            <person name="Cheng Z."/>
            <person name="Zhang S."/>
            <person name="Wu J."/>
            <person name="Yang Y."/>
            <person name="Kang H."/>
            <person name="Li M."/>
            <person name="Liang H."/>
            <person name="Ren X."/>
            <person name="Shi Z."/>
            <person name="Wen M."/>
            <person name="Jian M."/>
            <person name="Yang H."/>
            <person name="Zhang G."/>
            <person name="Yang Z."/>
            <person name="Chen R."/>
            <person name="Liu S."/>
            <person name="Li J."/>
            <person name="Ma L."/>
            <person name="Liu H."/>
            <person name="Zhou Y."/>
            <person name="Zhao J."/>
            <person name="Fang X."/>
            <person name="Li G."/>
            <person name="Fang L."/>
            <person name="Li Y."/>
            <person name="Liu D."/>
            <person name="Zheng H."/>
            <person name="Zhang Y."/>
            <person name="Qin N."/>
            <person name="Li Z."/>
            <person name="Yang G."/>
            <person name="Yang S."/>
            <person name="Bolund L."/>
            <person name="Kristiansen K."/>
            <person name="Zheng H."/>
            <person name="Li S."/>
            <person name="Zhang X."/>
            <person name="Yang H."/>
            <person name="Wang J."/>
            <person name="Sun R."/>
            <person name="Zhang B."/>
            <person name="Jiang S."/>
            <person name="Wang J."/>
            <person name="Du Y."/>
            <person name="Li S."/>
        </authorList>
    </citation>
    <scope>NUCLEOTIDE SEQUENCE [LARGE SCALE GENOMIC DNA]</scope>
    <source>
        <strain evidence="3">cv. 9930</strain>
    </source>
</reference>